<evidence type="ECO:0000259" key="12">
    <source>
        <dbReference type="Pfam" id="PF03946"/>
    </source>
</evidence>
<evidence type="ECO:0000313" key="13">
    <source>
        <dbReference type="EMBL" id="MCJ0766101.1"/>
    </source>
</evidence>
<dbReference type="FunFam" id="3.30.1550.10:FF:000001">
    <property type="entry name" value="50S ribosomal protein L11"/>
    <property type="match status" value="1"/>
</dbReference>
<dbReference type="CDD" id="cd00349">
    <property type="entry name" value="Ribosomal_L11"/>
    <property type="match status" value="1"/>
</dbReference>
<comment type="subunit">
    <text evidence="8">Part of the ribosomal stalk of the 50S ribosomal subunit. Interacts with L10 and the large rRNA to form the base of the stalk. L10 forms an elongated spine to which L12 dimers bind in a sequential fashion forming a multimeric L10(L12)X complex.</text>
</comment>
<comment type="subunit">
    <text evidence="7">Part of the ribosomal stalk of the 50S ribosomal subunit. Interacts with L10 and the large rRNA to form the base of the stalk. L10 forms an elongated spine to which 2 L12 dimers bind in a sequential fashion forming a pentameric L10(L12)2(L12)2 complex.</text>
</comment>
<evidence type="ECO:0000259" key="11">
    <source>
        <dbReference type="Pfam" id="PF00298"/>
    </source>
</evidence>
<name>A0A9X2AT79_9BURK</name>
<dbReference type="Gene3D" id="1.10.10.250">
    <property type="entry name" value="Ribosomal protein L11, C-terminal domain"/>
    <property type="match status" value="1"/>
</dbReference>
<gene>
    <name evidence="8 13" type="primary">rplK</name>
    <name evidence="13" type="ORF">MMF98_23055</name>
</gene>
<dbReference type="PANTHER" id="PTHR11661:SF1">
    <property type="entry name" value="LARGE RIBOSOMAL SUBUNIT PROTEIN UL11M"/>
    <property type="match status" value="1"/>
</dbReference>
<evidence type="ECO:0000256" key="1">
    <source>
        <dbReference type="ARBA" id="ARBA00010537"/>
    </source>
</evidence>
<dbReference type="PANTHER" id="PTHR11661">
    <property type="entry name" value="60S RIBOSOMAL PROTEIN L12"/>
    <property type="match status" value="1"/>
</dbReference>
<dbReference type="InterPro" id="IPR036796">
    <property type="entry name" value="Ribosomal_uL11_N_sf"/>
</dbReference>
<evidence type="ECO:0000256" key="2">
    <source>
        <dbReference type="ARBA" id="ARBA00022481"/>
    </source>
</evidence>
<evidence type="ECO:0000256" key="4">
    <source>
        <dbReference type="ARBA" id="ARBA00022884"/>
    </source>
</evidence>
<evidence type="ECO:0000256" key="9">
    <source>
        <dbReference type="RuleBase" id="RU003978"/>
    </source>
</evidence>
<organism evidence="13 14">
    <name type="scientific">Variovorax terrae</name>
    <dbReference type="NCBI Taxonomy" id="2923278"/>
    <lineage>
        <taxon>Bacteria</taxon>
        <taxon>Pseudomonadati</taxon>
        <taxon>Pseudomonadota</taxon>
        <taxon>Betaproteobacteria</taxon>
        <taxon>Burkholderiales</taxon>
        <taxon>Comamonadaceae</taxon>
        <taxon>Variovorax</taxon>
    </lineage>
</organism>
<evidence type="ECO:0000256" key="8">
    <source>
        <dbReference type="HAMAP-Rule" id="MF_00736"/>
    </source>
</evidence>
<comment type="caution">
    <text evidence="13">The sequence shown here is derived from an EMBL/GenBank/DDBJ whole genome shotgun (WGS) entry which is preliminary data.</text>
</comment>
<dbReference type="SUPFAM" id="SSF46906">
    <property type="entry name" value="Ribosomal protein L11, C-terminal domain"/>
    <property type="match status" value="1"/>
</dbReference>
<dbReference type="Pfam" id="PF03946">
    <property type="entry name" value="Ribosomal_L11_N"/>
    <property type="match status" value="1"/>
</dbReference>
<dbReference type="InterPro" id="IPR000911">
    <property type="entry name" value="Ribosomal_uL11"/>
</dbReference>
<dbReference type="InterPro" id="IPR036769">
    <property type="entry name" value="Ribosomal_uL11_C_sf"/>
</dbReference>
<comment type="similarity">
    <text evidence="1 8 9">Belongs to the universal ribosomal protein uL11 family.</text>
</comment>
<keyword evidence="5 8" id="KW-0689">Ribosomal protein</keyword>
<evidence type="ECO:0000256" key="7">
    <source>
        <dbReference type="ARBA" id="ARBA00062905"/>
    </source>
</evidence>
<dbReference type="NCBIfam" id="TIGR01632">
    <property type="entry name" value="L11_bact"/>
    <property type="match status" value="1"/>
</dbReference>
<dbReference type="AlphaFoldDB" id="A0A9X2AT79"/>
<dbReference type="HAMAP" id="MF_00736">
    <property type="entry name" value="Ribosomal_uL11"/>
    <property type="match status" value="1"/>
</dbReference>
<dbReference type="Gene3D" id="3.30.1550.10">
    <property type="entry name" value="Ribosomal protein L11/L12, N-terminal domain"/>
    <property type="match status" value="1"/>
</dbReference>
<dbReference type="SUPFAM" id="SSF54747">
    <property type="entry name" value="Ribosomal L11/L12e N-terminal domain"/>
    <property type="match status" value="1"/>
</dbReference>
<dbReference type="RefSeq" id="WP_243309705.1">
    <property type="nucleotide sequence ID" value="NZ_JALGBI010000004.1"/>
</dbReference>
<dbReference type="InterPro" id="IPR006519">
    <property type="entry name" value="Ribosomal_uL11_bac-typ"/>
</dbReference>
<sequence length="143" mass="15008">MAKKIVGFVKLQVPAGKANPSPPIGPALGQRGLNIMEFCKAFNAQTQGVEPGLPLPVVITAFADKSFTFVIKTPPATVLIKKAIKLDKGSAKPHSDKVGKITRAQLEEIAKTKMKDMTAADLNAAVRTIAGSARSMGVNVEGV</sequence>
<protein>
    <recommendedName>
        <fullName evidence="8">Large ribosomal subunit protein uL11</fullName>
    </recommendedName>
</protein>
<evidence type="ECO:0000313" key="14">
    <source>
        <dbReference type="Proteomes" id="UP001139447"/>
    </source>
</evidence>
<dbReference type="InterPro" id="IPR020785">
    <property type="entry name" value="Ribosomal_uL11_CS"/>
</dbReference>
<dbReference type="PROSITE" id="PS00359">
    <property type="entry name" value="RIBOSOMAL_L11"/>
    <property type="match status" value="1"/>
</dbReference>
<reference evidence="13" key="1">
    <citation type="submission" date="2022-03" db="EMBL/GenBank/DDBJ databases">
        <authorList>
            <person name="Woo C.Y."/>
        </authorList>
    </citation>
    <scope>NUCLEOTIDE SEQUENCE</scope>
    <source>
        <strain evidence="13">CYS-02</strain>
    </source>
</reference>
<dbReference type="InterPro" id="IPR020783">
    <property type="entry name" value="Ribosomal_uL11_C"/>
</dbReference>
<evidence type="ECO:0000256" key="6">
    <source>
        <dbReference type="ARBA" id="ARBA00023274"/>
    </source>
</evidence>
<dbReference type="GO" id="GO:0006412">
    <property type="term" value="P:translation"/>
    <property type="evidence" value="ECO:0007669"/>
    <property type="project" value="UniProtKB-UniRule"/>
</dbReference>
<dbReference type="Proteomes" id="UP001139447">
    <property type="component" value="Unassembled WGS sequence"/>
</dbReference>
<dbReference type="GO" id="GO:0022625">
    <property type="term" value="C:cytosolic large ribosomal subunit"/>
    <property type="evidence" value="ECO:0007669"/>
    <property type="project" value="TreeGrafter"/>
</dbReference>
<comment type="function">
    <text evidence="8 10">Forms part of the ribosomal stalk which helps the ribosome interact with GTP-bound translation factors.</text>
</comment>
<dbReference type="Pfam" id="PF00298">
    <property type="entry name" value="Ribosomal_L11"/>
    <property type="match status" value="1"/>
</dbReference>
<keyword evidence="4 8" id="KW-0694">RNA-binding</keyword>
<dbReference type="GO" id="GO:0070180">
    <property type="term" value="F:large ribosomal subunit rRNA binding"/>
    <property type="evidence" value="ECO:0007669"/>
    <property type="project" value="UniProtKB-UniRule"/>
</dbReference>
<keyword evidence="3 8" id="KW-0699">rRNA-binding</keyword>
<proteinExistence type="inferred from homology"/>
<dbReference type="FunFam" id="1.10.10.250:FF:000001">
    <property type="entry name" value="50S ribosomal protein L11"/>
    <property type="match status" value="1"/>
</dbReference>
<evidence type="ECO:0000256" key="3">
    <source>
        <dbReference type="ARBA" id="ARBA00022730"/>
    </source>
</evidence>
<keyword evidence="6 8" id="KW-0687">Ribonucleoprotein</keyword>
<feature type="domain" description="Large ribosomal subunit protein uL11 N-terminal" evidence="12">
    <location>
        <begin position="9"/>
        <end position="67"/>
    </location>
</feature>
<feature type="domain" description="Large ribosomal subunit protein uL11 C-terminal" evidence="11">
    <location>
        <begin position="72"/>
        <end position="140"/>
    </location>
</feature>
<dbReference type="GO" id="GO:0003735">
    <property type="term" value="F:structural constituent of ribosome"/>
    <property type="evidence" value="ECO:0007669"/>
    <property type="project" value="InterPro"/>
</dbReference>
<dbReference type="SMART" id="SM00649">
    <property type="entry name" value="RL11"/>
    <property type="match status" value="1"/>
</dbReference>
<comment type="PTM">
    <text evidence="8 10">One or more lysine residues are methylated.</text>
</comment>
<dbReference type="InterPro" id="IPR020784">
    <property type="entry name" value="Ribosomal_uL11_N"/>
</dbReference>
<keyword evidence="14" id="KW-1185">Reference proteome</keyword>
<accession>A0A9X2AT79</accession>
<keyword evidence="2 8" id="KW-0488">Methylation</keyword>
<dbReference type="EMBL" id="JALGBI010000004">
    <property type="protein sequence ID" value="MCJ0766101.1"/>
    <property type="molecule type" value="Genomic_DNA"/>
</dbReference>
<evidence type="ECO:0000256" key="10">
    <source>
        <dbReference type="RuleBase" id="RU003979"/>
    </source>
</evidence>
<evidence type="ECO:0000256" key="5">
    <source>
        <dbReference type="ARBA" id="ARBA00022980"/>
    </source>
</evidence>